<dbReference type="InterPro" id="IPR039556">
    <property type="entry name" value="ICL/PEPM"/>
</dbReference>
<dbReference type="STRING" id="69.GLE_2953"/>
<dbReference type="Gene3D" id="3.20.20.60">
    <property type="entry name" value="Phosphoenolpyruvate-binding domains"/>
    <property type="match status" value="1"/>
</dbReference>
<evidence type="ECO:0000313" key="3">
    <source>
        <dbReference type="EMBL" id="ALN58301.1"/>
    </source>
</evidence>
<proteinExistence type="predicted"/>
<dbReference type="KEGG" id="lez:GLE_2953"/>
<dbReference type="GO" id="GO:0003824">
    <property type="term" value="F:catalytic activity"/>
    <property type="evidence" value="ECO:0007669"/>
    <property type="project" value="InterPro"/>
</dbReference>
<name>A0A0S2DIT4_LYSEN</name>
<dbReference type="InterPro" id="IPR015813">
    <property type="entry name" value="Pyrv/PenolPyrv_kinase-like_dom"/>
</dbReference>
<organism evidence="3 4">
    <name type="scientific">Lysobacter enzymogenes</name>
    <dbReference type="NCBI Taxonomy" id="69"/>
    <lineage>
        <taxon>Bacteria</taxon>
        <taxon>Pseudomonadati</taxon>
        <taxon>Pseudomonadota</taxon>
        <taxon>Gammaproteobacteria</taxon>
        <taxon>Lysobacterales</taxon>
        <taxon>Lysobacteraceae</taxon>
        <taxon>Lysobacter</taxon>
    </lineage>
</organism>
<sequence length="275" mass="28982">MTPQSERADRFRRLHHDDPQRPGPLLLANAWDAGSARLIESLGAPAVATTSAGVAWAHGFADGDHLPVPRLVATVADIVRAVRVPLSVDVEGGYSDDPDTVADHVAGLVEVGAVGINIEDGGGAPELLCAKIERIRQATATLGVALFVNARTDVYLRGLVPEAQRVDETLARAARYREAGADGLFVPGLTDETQVRAIAAGAGLPLNLLARAALPPAPQLREWGVRRLSAGSDLAQSAHARVRALAADFLRDGDSRPLSAQALPYSELNALFSPR</sequence>
<dbReference type="PANTHER" id="PTHR42905">
    <property type="entry name" value="PHOSPHOENOLPYRUVATE CARBOXYLASE"/>
    <property type="match status" value="1"/>
</dbReference>
<keyword evidence="1" id="KW-0479">Metal-binding</keyword>
<evidence type="ECO:0000313" key="4">
    <source>
        <dbReference type="Proteomes" id="UP000061569"/>
    </source>
</evidence>
<dbReference type="PATRIC" id="fig|69.6.peg.2915"/>
<dbReference type="GO" id="GO:0046872">
    <property type="term" value="F:metal ion binding"/>
    <property type="evidence" value="ECO:0007669"/>
    <property type="project" value="UniProtKB-KW"/>
</dbReference>
<gene>
    <name evidence="3" type="ORF">GLE_2953</name>
</gene>
<dbReference type="OrthoDB" id="9780430at2"/>
<feature type="region of interest" description="Disordered" evidence="2">
    <location>
        <begin position="1"/>
        <end position="22"/>
    </location>
</feature>
<evidence type="ECO:0000256" key="2">
    <source>
        <dbReference type="SAM" id="MobiDB-lite"/>
    </source>
</evidence>
<evidence type="ECO:0000256" key="1">
    <source>
        <dbReference type="ARBA" id="ARBA00022723"/>
    </source>
</evidence>
<protein>
    <recommendedName>
        <fullName evidence="5">Isocitrate lyase/phosphoenolpyruvate mutase family protein</fullName>
    </recommendedName>
</protein>
<dbReference type="CDD" id="cd00377">
    <property type="entry name" value="ICL_PEPM"/>
    <property type="match status" value="1"/>
</dbReference>
<feature type="compositionally biased region" description="Basic and acidic residues" evidence="2">
    <location>
        <begin position="1"/>
        <end position="20"/>
    </location>
</feature>
<dbReference type="AlphaFoldDB" id="A0A0S2DIT4"/>
<dbReference type="EMBL" id="CP013140">
    <property type="protein sequence ID" value="ALN58301.1"/>
    <property type="molecule type" value="Genomic_DNA"/>
</dbReference>
<dbReference type="InterPro" id="IPR040442">
    <property type="entry name" value="Pyrv_kinase-like_dom_sf"/>
</dbReference>
<evidence type="ECO:0008006" key="5">
    <source>
        <dbReference type="Google" id="ProtNLM"/>
    </source>
</evidence>
<dbReference type="Pfam" id="PF13714">
    <property type="entry name" value="PEP_mutase"/>
    <property type="match status" value="1"/>
</dbReference>
<dbReference type="PANTHER" id="PTHR42905:SF16">
    <property type="entry name" value="CARBOXYPHOSPHONOENOLPYRUVATE PHOSPHONOMUTASE-LIKE PROTEIN (AFU_ORTHOLOGUE AFUA_5G07230)"/>
    <property type="match status" value="1"/>
</dbReference>
<dbReference type="Proteomes" id="UP000061569">
    <property type="component" value="Chromosome"/>
</dbReference>
<reference evidence="3 4" key="1">
    <citation type="submission" date="2015-11" db="EMBL/GenBank/DDBJ databases">
        <title>Genome sequences of Lysobacter enzymogenes strain C3 and Lysobacter antibioticus ATCC 29479.</title>
        <authorList>
            <person name="Kobayashi D.Y."/>
        </authorList>
    </citation>
    <scope>NUCLEOTIDE SEQUENCE [LARGE SCALE GENOMIC DNA]</scope>
    <source>
        <strain evidence="3 4">C3</strain>
    </source>
</reference>
<dbReference type="SUPFAM" id="SSF51621">
    <property type="entry name" value="Phosphoenolpyruvate/pyruvate domain"/>
    <property type="match status" value="1"/>
</dbReference>
<accession>A0A0S2DIT4</accession>